<evidence type="ECO:0000313" key="2">
    <source>
        <dbReference type="EMBL" id="SFA45318.1"/>
    </source>
</evidence>
<reference evidence="3" key="1">
    <citation type="submission" date="2016-10" db="EMBL/GenBank/DDBJ databases">
        <authorList>
            <person name="Varghese N."/>
            <person name="Submissions S."/>
        </authorList>
    </citation>
    <scope>NUCLEOTIDE SEQUENCE [LARGE SCALE GENOMIC DNA]</scope>
    <source>
        <strain evidence="3">DSM 18130</strain>
    </source>
</reference>
<organism evidence="2 3">
    <name type="scientific">Pedobacter suwonensis</name>
    <dbReference type="NCBI Taxonomy" id="332999"/>
    <lineage>
        <taxon>Bacteria</taxon>
        <taxon>Pseudomonadati</taxon>
        <taxon>Bacteroidota</taxon>
        <taxon>Sphingobacteriia</taxon>
        <taxon>Sphingobacteriales</taxon>
        <taxon>Sphingobacteriaceae</taxon>
        <taxon>Pedobacter</taxon>
    </lineage>
</organism>
<evidence type="ECO:0000256" key="1">
    <source>
        <dbReference type="SAM" id="Phobius"/>
    </source>
</evidence>
<protein>
    <submittedName>
        <fullName evidence="2">Uncharacterized protein</fullName>
    </submittedName>
</protein>
<sequence>MEEFCKAFKKHPIAWTLFIIFVVGWLLPLAGMVFLDAPSEKFTYQKGQHNPTAGLFTVSVFYFLINLTLGFTGKKNNIYLKLSAYIGISSALFMAISNGL</sequence>
<evidence type="ECO:0000313" key="3">
    <source>
        <dbReference type="Proteomes" id="UP000198836"/>
    </source>
</evidence>
<dbReference type="AlphaFoldDB" id="A0A1I0T0J6"/>
<dbReference type="EMBL" id="FOJM01000005">
    <property type="protein sequence ID" value="SFA45318.1"/>
    <property type="molecule type" value="Genomic_DNA"/>
</dbReference>
<keyword evidence="1" id="KW-1133">Transmembrane helix</keyword>
<dbReference type="RefSeq" id="WP_139222280.1">
    <property type="nucleotide sequence ID" value="NZ_FOJM01000005.1"/>
</dbReference>
<dbReference type="STRING" id="332999.SAMN04488511_10543"/>
<dbReference type="Proteomes" id="UP000198836">
    <property type="component" value="Unassembled WGS sequence"/>
</dbReference>
<feature type="transmembrane region" description="Helical" evidence="1">
    <location>
        <begin position="12"/>
        <end position="33"/>
    </location>
</feature>
<keyword evidence="3" id="KW-1185">Reference proteome</keyword>
<dbReference type="OrthoDB" id="768749at2"/>
<keyword evidence="1" id="KW-0472">Membrane</keyword>
<keyword evidence="1" id="KW-0812">Transmembrane</keyword>
<proteinExistence type="predicted"/>
<accession>A0A1I0T0J6</accession>
<feature type="transmembrane region" description="Helical" evidence="1">
    <location>
        <begin position="53"/>
        <end position="71"/>
    </location>
</feature>
<feature type="transmembrane region" description="Helical" evidence="1">
    <location>
        <begin position="78"/>
        <end position="96"/>
    </location>
</feature>
<gene>
    <name evidence="2" type="ORF">SAMN04488511_10543</name>
</gene>
<name>A0A1I0T0J6_9SPHI</name>